<dbReference type="PROSITE" id="PS00622">
    <property type="entry name" value="HTH_LUXR_1"/>
    <property type="match status" value="1"/>
</dbReference>
<dbReference type="AlphaFoldDB" id="A0A918TED7"/>
<dbReference type="Proteomes" id="UP000646244">
    <property type="component" value="Unassembled WGS sequence"/>
</dbReference>
<evidence type="ECO:0000256" key="5">
    <source>
        <dbReference type="PROSITE-ProRule" id="PRU00169"/>
    </source>
</evidence>
<evidence type="ECO:0000256" key="1">
    <source>
        <dbReference type="ARBA" id="ARBA00022553"/>
    </source>
</evidence>
<dbReference type="SUPFAM" id="SSF52172">
    <property type="entry name" value="CheY-like"/>
    <property type="match status" value="1"/>
</dbReference>
<feature type="domain" description="Response regulatory" evidence="7">
    <location>
        <begin position="2"/>
        <end position="122"/>
    </location>
</feature>
<dbReference type="Pfam" id="PF00196">
    <property type="entry name" value="GerE"/>
    <property type="match status" value="1"/>
</dbReference>
<evidence type="ECO:0000313" key="8">
    <source>
        <dbReference type="EMBL" id="GHC34867.1"/>
    </source>
</evidence>
<gene>
    <name evidence="8" type="ORF">GCM10010507_04700</name>
</gene>
<dbReference type="RefSeq" id="WP_308432043.1">
    <property type="nucleotide sequence ID" value="NZ_BMVB01000001.1"/>
</dbReference>
<dbReference type="CDD" id="cd17535">
    <property type="entry name" value="REC_NarL-like"/>
    <property type="match status" value="1"/>
</dbReference>
<evidence type="ECO:0000259" key="6">
    <source>
        <dbReference type="PROSITE" id="PS50043"/>
    </source>
</evidence>
<dbReference type="InterPro" id="IPR016032">
    <property type="entry name" value="Sig_transdc_resp-reg_C-effctor"/>
</dbReference>
<feature type="domain" description="HTH luxR-type" evidence="6">
    <location>
        <begin position="144"/>
        <end position="214"/>
    </location>
</feature>
<dbReference type="PANTHER" id="PTHR43214">
    <property type="entry name" value="TWO-COMPONENT RESPONSE REGULATOR"/>
    <property type="match status" value="1"/>
</dbReference>
<keyword evidence="4" id="KW-0804">Transcription</keyword>
<dbReference type="SUPFAM" id="SSF46894">
    <property type="entry name" value="C-terminal effector domain of the bipartite response regulators"/>
    <property type="match status" value="1"/>
</dbReference>
<dbReference type="PROSITE" id="PS50043">
    <property type="entry name" value="HTH_LUXR_2"/>
    <property type="match status" value="1"/>
</dbReference>
<name>A0A918TED7_STRCJ</name>
<dbReference type="Gene3D" id="3.40.50.2300">
    <property type="match status" value="1"/>
</dbReference>
<dbReference type="SMART" id="SM00448">
    <property type="entry name" value="REC"/>
    <property type="match status" value="1"/>
</dbReference>
<dbReference type="InterPro" id="IPR058245">
    <property type="entry name" value="NreC/VraR/RcsB-like_REC"/>
</dbReference>
<dbReference type="SMART" id="SM00421">
    <property type="entry name" value="HTH_LUXR"/>
    <property type="match status" value="1"/>
</dbReference>
<evidence type="ECO:0000313" key="9">
    <source>
        <dbReference type="Proteomes" id="UP000646244"/>
    </source>
</evidence>
<accession>A0A918TED7</accession>
<dbReference type="InterPro" id="IPR039420">
    <property type="entry name" value="WalR-like"/>
</dbReference>
<dbReference type="EMBL" id="BMVB01000001">
    <property type="protein sequence ID" value="GHC34867.1"/>
    <property type="molecule type" value="Genomic_DNA"/>
</dbReference>
<keyword evidence="1 5" id="KW-0597">Phosphoprotein</keyword>
<dbReference type="PANTHER" id="PTHR43214:SF24">
    <property type="entry name" value="TRANSCRIPTIONAL REGULATORY PROTEIN NARL-RELATED"/>
    <property type="match status" value="1"/>
</dbReference>
<keyword evidence="2" id="KW-0805">Transcription regulation</keyword>
<dbReference type="PRINTS" id="PR00038">
    <property type="entry name" value="HTHLUXR"/>
</dbReference>
<sequence>MRVTVTEDSVLLREGLVRLLAEEGFTVAGQSEDADELLRLVDEVRPDVALIDIRLPPTHTDEGVRAACTIRERHPGMGVLLLSQYVETGSAVRVMSRDPRGFGYLLKDRIADVYELSDAVKRVGAGESVIDPEVVARLLRRRRAESTLEELTQRERDVLALMAEGRSNEAIAQRLVVGGKTVETHVRNIFTKLGLEPSLTDHRRVLAVLMHLQG</sequence>
<dbReference type="Pfam" id="PF00072">
    <property type="entry name" value="Response_reg"/>
    <property type="match status" value="1"/>
</dbReference>
<dbReference type="CDD" id="cd06170">
    <property type="entry name" value="LuxR_C_like"/>
    <property type="match status" value="1"/>
</dbReference>
<dbReference type="GO" id="GO:0003677">
    <property type="term" value="F:DNA binding"/>
    <property type="evidence" value="ECO:0007669"/>
    <property type="project" value="UniProtKB-KW"/>
</dbReference>
<evidence type="ECO:0000259" key="7">
    <source>
        <dbReference type="PROSITE" id="PS50110"/>
    </source>
</evidence>
<reference evidence="8" key="2">
    <citation type="submission" date="2020-09" db="EMBL/GenBank/DDBJ databases">
        <authorList>
            <person name="Sun Q."/>
            <person name="Ohkuma M."/>
        </authorList>
    </citation>
    <scope>NUCLEOTIDE SEQUENCE</scope>
    <source>
        <strain evidence="8">JCM 4633</strain>
    </source>
</reference>
<dbReference type="PROSITE" id="PS50110">
    <property type="entry name" value="RESPONSE_REGULATORY"/>
    <property type="match status" value="1"/>
</dbReference>
<dbReference type="InterPro" id="IPR001789">
    <property type="entry name" value="Sig_transdc_resp-reg_receiver"/>
</dbReference>
<feature type="modified residue" description="4-aspartylphosphate" evidence="5">
    <location>
        <position position="52"/>
    </location>
</feature>
<reference evidence="8" key="1">
    <citation type="journal article" date="2014" name="Int. J. Syst. Evol. Microbiol.">
        <title>Complete genome sequence of Corynebacterium casei LMG S-19264T (=DSM 44701T), isolated from a smear-ripened cheese.</title>
        <authorList>
            <consortium name="US DOE Joint Genome Institute (JGI-PGF)"/>
            <person name="Walter F."/>
            <person name="Albersmeier A."/>
            <person name="Kalinowski J."/>
            <person name="Ruckert C."/>
        </authorList>
    </citation>
    <scope>NUCLEOTIDE SEQUENCE</scope>
    <source>
        <strain evidence="8">JCM 4633</strain>
    </source>
</reference>
<evidence type="ECO:0000256" key="2">
    <source>
        <dbReference type="ARBA" id="ARBA00023015"/>
    </source>
</evidence>
<dbReference type="InterPro" id="IPR000792">
    <property type="entry name" value="Tscrpt_reg_LuxR_C"/>
</dbReference>
<protein>
    <submittedName>
        <fullName evidence="8">DNA-binding response regulator</fullName>
    </submittedName>
</protein>
<proteinExistence type="predicted"/>
<evidence type="ECO:0000256" key="3">
    <source>
        <dbReference type="ARBA" id="ARBA00023125"/>
    </source>
</evidence>
<dbReference type="InterPro" id="IPR011006">
    <property type="entry name" value="CheY-like_superfamily"/>
</dbReference>
<organism evidence="8 9">
    <name type="scientific">Streptomyces cinnamoneus</name>
    <name type="common">Streptoverticillium cinnamoneum</name>
    <dbReference type="NCBI Taxonomy" id="53446"/>
    <lineage>
        <taxon>Bacteria</taxon>
        <taxon>Bacillati</taxon>
        <taxon>Actinomycetota</taxon>
        <taxon>Actinomycetes</taxon>
        <taxon>Kitasatosporales</taxon>
        <taxon>Streptomycetaceae</taxon>
        <taxon>Streptomyces</taxon>
        <taxon>Streptomyces cinnamoneus group</taxon>
    </lineage>
</organism>
<dbReference type="GO" id="GO:0006355">
    <property type="term" value="P:regulation of DNA-templated transcription"/>
    <property type="evidence" value="ECO:0007669"/>
    <property type="project" value="InterPro"/>
</dbReference>
<comment type="caution">
    <text evidence="8">The sequence shown here is derived from an EMBL/GenBank/DDBJ whole genome shotgun (WGS) entry which is preliminary data.</text>
</comment>
<dbReference type="GO" id="GO:0000160">
    <property type="term" value="P:phosphorelay signal transduction system"/>
    <property type="evidence" value="ECO:0007669"/>
    <property type="project" value="InterPro"/>
</dbReference>
<evidence type="ECO:0000256" key="4">
    <source>
        <dbReference type="ARBA" id="ARBA00023163"/>
    </source>
</evidence>
<keyword evidence="3 8" id="KW-0238">DNA-binding</keyword>